<protein>
    <recommendedName>
        <fullName evidence="7">Probable cytosol aminopeptidase</fullName>
        <ecNumber evidence="7">3.4.11.1</ecNumber>
    </recommendedName>
    <alternativeName>
        <fullName evidence="7">Leucine aminopeptidase</fullName>
        <shortName evidence="7">LAP</shortName>
        <ecNumber evidence="7">3.4.11.10</ecNumber>
    </alternativeName>
    <alternativeName>
        <fullName evidence="7">Leucyl aminopeptidase</fullName>
    </alternativeName>
</protein>
<dbReference type="GO" id="GO:0006508">
    <property type="term" value="P:proteolysis"/>
    <property type="evidence" value="ECO:0007669"/>
    <property type="project" value="UniProtKB-KW"/>
</dbReference>
<dbReference type="InterPro" id="IPR008283">
    <property type="entry name" value="Peptidase_M17_N"/>
</dbReference>
<dbReference type="GO" id="GO:0070006">
    <property type="term" value="F:metalloaminopeptidase activity"/>
    <property type="evidence" value="ECO:0007669"/>
    <property type="project" value="InterPro"/>
</dbReference>
<accession>A0A523USQ8</accession>
<dbReference type="NCBIfam" id="NF002073">
    <property type="entry name" value="PRK00913.1-2"/>
    <property type="match status" value="1"/>
</dbReference>
<dbReference type="InterPro" id="IPR023042">
    <property type="entry name" value="Peptidase_M17_leu_NH2_pept"/>
</dbReference>
<keyword evidence="5 7" id="KW-0645">Protease</keyword>
<evidence type="ECO:0000256" key="5">
    <source>
        <dbReference type="ARBA" id="ARBA00022670"/>
    </source>
</evidence>
<dbReference type="CDD" id="cd00433">
    <property type="entry name" value="Peptidase_M17"/>
    <property type="match status" value="1"/>
</dbReference>
<evidence type="ECO:0000313" key="10">
    <source>
        <dbReference type="Proteomes" id="UP000315525"/>
    </source>
</evidence>
<dbReference type="PANTHER" id="PTHR11963">
    <property type="entry name" value="LEUCINE AMINOPEPTIDASE-RELATED"/>
    <property type="match status" value="1"/>
</dbReference>
<dbReference type="Proteomes" id="UP000315525">
    <property type="component" value="Unassembled WGS sequence"/>
</dbReference>
<keyword evidence="7" id="KW-0963">Cytoplasm</keyword>
<keyword evidence="4 7" id="KW-0031">Aminopeptidase</keyword>
<feature type="binding site" evidence="7">
    <location>
        <position position="286"/>
    </location>
    <ligand>
        <name>Mn(2+)</name>
        <dbReference type="ChEBI" id="CHEBI:29035"/>
        <label>2</label>
    </ligand>
</feature>
<evidence type="ECO:0000256" key="1">
    <source>
        <dbReference type="ARBA" id="ARBA00000135"/>
    </source>
</evidence>
<feature type="binding site" evidence="7">
    <location>
        <position position="345"/>
    </location>
    <ligand>
        <name>Mn(2+)</name>
        <dbReference type="ChEBI" id="CHEBI:29035"/>
        <label>1</label>
    </ligand>
</feature>
<dbReference type="Pfam" id="PF00883">
    <property type="entry name" value="Peptidase_M17"/>
    <property type="match status" value="1"/>
</dbReference>
<organism evidence="9 10">
    <name type="scientific">candidate division TA06 bacterium</name>
    <dbReference type="NCBI Taxonomy" id="2250710"/>
    <lineage>
        <taxon>Bacteria</taxon>
        <taxon>Bacteria division TA06</taxon>
    </lineage>
</organism>
<dbReference type="EC" id="3.4.11.1" evidence="7"/>
<dbReference type="PROSITE" id="PS00631">
    <property type="entry name" value="CYTOSOL_AP"/>
    <property type="match status" value="1"/>
</dbReference>
<reference evidence="9 10" key="1">
    <citation type="submission" date="2019-03" db="EMBL/GenBank/DDBJ databases">
        <title>Metabolic potential of uncultured bacteria and archaea associated with petroleum seepage in deep-sea sediments.</title>
        <authorList>
            <person name="Dong X."/>
            <person name="Hubert C."/>
        </authorList>
    </citation>
    <scope>NUCLEOTIDE SEQUENCE [LARGE SCALE GENOMIC DNA]</scope>
    <source>
        <strain evidence="9">E44_bin18</strain>
    </source>
</reference>
<dbReference type="SUPFAM" id="SSF52949">
    <property type="entry name" value="Macro domain-like"/>
    <property type="match status" value="1"/>
</dbReference>
<dbReference type="Gene3D" id="3.40.220.10">
    <property type="entry name" value="Leucine Aminopeptidase, subunit E, domain 1"/>
    <property type="match status" value="1"/>
</dbReference>
<comment type="function">
    <text evidence="7">Presumably involved in the processing and regular turnover of intracellular proteins. Catalyzes the removal of unsubstituted N-terminal amino acids from various peptides.</text>
</comment>
<dbReference type="EMBL" id="SOJN01000087">
    <property type="protein sequence ID" value="TET45311.1"/>
    <property type="molecule type" value="Genomic_DNA"/>
</dbReference>
<evidence type="ECO:0000256" key="7">
    <source>
        <dbReference type="HAMAP-Rule" id="MF_00181"/>
    </source>
</evidence>
<evidence type="ECO:0000256" key="2">
    <source>
        <dbReference type="ARBA" id="ARBA00000967"/>
    </source>
</evidence>
<feature type="active site" evidence="7">
    <location>
        <position position="349"/>
    </location>
</feature>
<comment type="cofactor">
    <cofactor evidence="7">
        <name>Mn(2+)</name>
        <dbReference type="ChEBI" id="CHEBI:29035"/>
    </cofactor>
    <text evidence="7">Binds 2 manganese ions per subunit.</text>
</comment>
<feature type="domain" description="Cytosol aminopeptidase" evidence="8">
    <location>
        <begin position="343"/>
        <end position="350"/>
    </location>
</feature>
<feature type="binding site" evidence="7">
    <location>
        <position position="347"/>
    </location>
    <ligand>
        <name>Mn(2+)</name>
        <dbReference type="ChEBI" id="CHEBI:29035"/>
        <label>2</label>
    </ligand>
</feature>
<proteinExistence type="inferred from homology"/>
<dbReference type="NCBIfam" id="NF002083">
    <property type="entry name" value="PRK00913.3-5"/>
    <property type="match status" value="1"/>
</dbReference>
<dbReference type="GO" id="GO:0005737">
    <property type="term" value="C:cytoplasm"/>
    <property type="evidence" value="ECO:0007669"/>
    <property type="project" value="UniProtKB-SubCell"/>
</dbReference>
<feature type="active site" evidence="7">
    <location>
        <position position="275"/>
    </location>
</feature>
<comment type="subcellular location">
    <subcellularLocation>
        <location evidence="7">Cytoplasm</location>
    </subcellularLocation>
</comment>
<comment type="catalytic activity">
    <reaction evidence="1 7">
        <text>Release of an N-terminal amino acid, Xaa-|-Yaa-, in which Xaa is preferably Leu, but may be other amino acids including Pro although not Arg or Lys, and Yaa may be Pro. Amino acid amides and methyl esters are also readily hydrolyzed, but rates on arylamides are exceedingly low.</text>
        <dbReference type="EC" id="3.4.11.1"/>
    </reaction>
</comment>
<keyword evidence="6 7" id="KW-0378">Hydrolase</keyword>
<feature type="binding site" evidence="7">
    <location>
        <position position="268"/>
    </location>
    <ligand>
        <name>Mn(2+)</name>
        <dbReference type="ChEBI" id="CHEBI:29035"/>
        <label>2</label>
    </ligand>
</feature>
<dbReference type="NCBIfam" id="NF002074">
    <property type="entry name" value="PRK00913.1-4"/>
    <property type="match status" value="1"/>
</dbReference>
<name>A0A523USQ8_UNCT6</name>
<dbReference type="Pfam" id="PF02789">
    <property type="entry name" value="Peptidase_M17_N"/>
    <property type="match status" value="1"/>
</dbReference>
<evidence type="ECO:0000256" key="6">
    <source>
        <dbReference type="ARBA" id="ARBA00022801"/>
    </source>
</evidence>
<dbReference type="InterPro" id="IPR000819">
    <property type="entry name" value="Peptidase_M17_C"/>
</dbReference>
<comment type="similarity">
    <text evidence="3 7">Belongs to the peptidase M17 family.</text>
</comment>
<evidence type="ECO:0000256" key="4">
    <source>
        <dbReference type="ARBA" id="ARBA00022438"/>
    </source>
</evidence>
<comment type="caution">
    <text evidence="9">The sequence shown here is derived from an EMBL/GenBank/DDBJ whole genome shotgun (WGS) entry which is preliminary data.</text>
</comment>
<evidence type="ECO:0000259" key="8">
    <source>
        <dbReference type="PROSITE" id="PS00631"/>
    </source>
</evidence>
<comment type="catalytic activity">
    <reaction evidence="2 7">
        <text>Release of an N-terminal amino acid, preferentially leucine, but not glutamic or aspartic acids.</text>
        <dbReference type="EC" id="3.4.11.10"/>
    </reaction>
</comment>
<evidence type="ECO:0000313" key="9">
    <source>
        <dbReference type="EMBL" id="TET45311.1"/>
    </source>
</evidence>
<feature type="binding site" evidence="7">
    <location>
        <position position="268"/>
    </location>
    <ligand>
        <name>Mn(2+)</name>
        <dbReference type="ChEBI" id="CHEBI:29035"/>
        <label>1</label>
    </ligand>
</feature>
<dbReference type="InterPro" id="IPR043472">
    <property type="entry name" value="Macro_dom-like"/>
</dbReference>
<dbReference type="Gene3D" id="3.40.630.10">
    <property type="entry name" value="Zn peptidases"/>
    <property type="match status" value="1"/>
</dbReference>
<keyword evidence="7" id="KW-0464">Manganese</keyword>
<sequence>MKVSLLKDSIADVSEDCIAVSVFQDEKTLSGAAAKVDGSLGGTIASLIKQGEIKGKLGETTVVHTMGKLLSDRVIVVGLGERSKFNVEAARFAAGSLVSKARALGVKGVASALLGVGVKGVTAELCAQAMTEGAILGAYSFDKYKKPEETAIESFSLVEDRKAAVSQVEKGLKKGEILAHAQNLARDLANEPSNNMTPTILAERAKEIAKKFGMKIDILSEKDAEKEGMGAFLGVARGTDEPAKFIVMRYRPSDKNVLALVGKGITFDSGGISIKSSQGMGAMKADMSGAAAVLGAMRAIAQLKPKIGVIGVMPATENMPSGHALKPGDVVKSLSGKTIEIISTDAEGRLALADAISYAKKLGAKRIVDIATLTGACFVALGEITSGLISNDDRLADLLLDVSEKTGEKMWRLPTFDEYDEQIKSDIADMKNSGGRAAGTITAGMFLKRFVGDTSWAHIDIAGKEYSEKAKGYQQKGTTGVGARSLAELALRLSRR</sequence>
<feature type="binding site" evidence="7">
    <location>
        <position position="263"/>
    </location>
    <ligand>
        <name>Mn(2+)</name>
        <dbReference type="ChEBI" id="CHEBI:29035"/>
        <label>2</label>
    </ligand>
</feature>
<dbReference type="GO" id="GO:0030145">
    <property type="term" value="F:manganese ion binding"/>
    <property type="evidence" value="ECO:0007669"/>
    <property type="project" value="UniProtKB-UniRule"/>
</dbReference>
<evidence type="ECO:0000256" key="3">
    <source>
        <dbReference type="ARBA" id="ARBA00009528"/>
    </source>
</evidence>
<keyword evidence="7" id="KW-0479">Metal-binding</keyword>
<dbReference type="InterPro" id="IPR011356">
    <property type="entry name" value="Leucine_aapep/pepB"/>
</dbReference>
<dbReference type="PRINTS" id="PR00481">
    <property type="entry name" value="LAMNOPPTDASE"/>
</dbReference>
<dbReference type="HAMAP" id="MF_00181">
    <property type="entry name" value="Cytosol_peptidase_M17"/>
    <property type="match status" value="1"/>
</dbReference>
<feature type="binding site" evidence="7">
    <location>
        <position position="347"/>
    </location>
    <ligand>
        <name>Mn(2+)</name>
        <dbReference type="ChEBI" id="CHEBI:29035"/>
        <label>1</label>
    </ligand>
</feature>
<dbReference type="EC" id="3.4.11.10" evidence="7"/>
<dbReference type="AlphaFoldDB" id="A0A523USQ8"/>
<dbReference type="SUPFAM" id="SSF53187">
    <property type="entry name" value="Zn-dependent exopeptidases"/>
    <property type="match status" value="1"/>
</dbReference>
<dbReference type="PANTHER" id="PTHR11963:SF23">
    <property type="entry name" value="CYTOSOL AMINOPEPTIDASE"/>
    <property type="match status" value="1"/>
</dbReference>
<gene>
    <name evidence="7" type="primary">pepA</name>
    <name evidence="9" type="ORF">E3J62_07785</name>
</gene>